<dbReference type="Pfam" id="PF00620">
    <property type="entry name" value="RhoGAP"/>
    <property type="match status" value="1"/>
</dbReference>
<dbReference type="PANTHER" id="PTHR15228">
    <property type="entry name" value="SPERMATHECAL PHYSIOLOGY VARIANT"/>
    <property type="match status" value="1"/>
</dbReference>
<feature type="domain" description="Rho-GAP" evidence="3">
    <location>
        <begin position="20"/>
        <end position="301"/>
    </location>
</feature>
<dbReference type="InterPro" id="IPR051025">
    <property type="entry name" value="RhoGAP"/>
</dbReference>
<protein>
    <recommendedName>
        <fullName evidence="3">Rho-GAP domain-containing protein</fullName>
    </recommendedName>
</protein>
<evidence type="ECO:0000313" key="5">
    <source>
        <dbReference type="Proteomes" id="UP000292082"/>
    </source>
</evidence>
<feature type="region of interest" description="Disordered" evidence="2">
    <location>
        <begin position="456"/>
        <end position="533"/>
    </location>
</feature>
<feature type="region of interest" description="Disordered" evidence="2">
    <location>
        <begin position="355"/>
        <end position="385"/>
    </location>
</feature>
<dbReference type="PANTHER" id="PTHR15228:SF25">
    <property type="entry name" value="F-BAR DOMAIN-CONTAINING PROTEIN"/>
    <property type="match status" value="1"/>
</dbReference>
<keyword evidence="5" id="KW-1185">Reference proteome</keyword>
<dbReference type="EMBL" id="ML145112">
    <property type="protein sequence ID" value="TBU59578.1"/>
    <property type="molecule type" value="Genomic_DNA"/>
</dbReference>
<evidence type="ECO:0000313" key="4">
    <source>
        <dbReference type="EMBL" id="TBU59578.1"/>
    </source>
</evidence>
<name>A0A4V2K8D6_9APHY</name>
<feature type="compositionally biased region" description="Basic and acidic residues" evidence="2">
    <location>
        <begin position="421"/>
        <end position="430"/>
    </location>
</feature>
<dbReference type="GO" id="GO:0005096">
    <property type="term" value="F:GTPase activator activity"/>
    <property type="evidence" value="ECO:0007669"/>
    <property type="project" value="UniProtKB-KW"/>
</dbReference>
<evidence type="ECO:0000256" key="1">
    <source>
        <dbReference type="ARBA" id="ARBA00022468"/>
    </source>
</evidence>
<reference evidence="4 5" key="1">
    <citation type="submission" date="2019-01" db="EMBL/GenBank/DDBJ databases">
        <title>Draft genome sequences of three monokaryotic isolates of the white-rot basidiomycete fungus Dichomitus squalens.</title>
        <authorList>
            <consortium name="DOE Joint Genome Institute"/>
            <person name="Lopez S.C."/>
            <person name="Andreopoulos B."/>
            <person name="Pangilinan J."/>
            <person name="Lipzen A."/>
            <person name="Riley R."/>
            <person name="Ahrendt S."/>
            <person name="Ng V."/>
            <person name="Barry K."/>
            <person name="Daum C."/>
            <person name="Grigoriev I.V."/>
            <person name="Hilden K.S."/>
            <person name="Makela M.R."/>
            <person name="de Vries R.P."/>
        </authorList>
    </citation>
    <scope>NUCLEOTIDE SEQUENCE [LARGE SCALE GENOMIC DNA]</scope>
    <source>
        <strain evidence="4 5">CBS 464.89</strain>
    </source>
</reference>
<dbReference type="PROSITE" id="PS50238">
    <property type="entry name" value="RHOGAP"/>
    <property type="match status" value="1"/>
</dbReference>
<dbReference type="InterPro" id="IPR008936">
    <property type="entry name" value="Rho_GTPase_activation_prot"/>
</dbReference>
<dbReference type="AlphaFoldDB" id="A0A4V2K8D6"/>
<keyword evidence="1" id="KW-0343">GTPase activation</keyword>
<proteinExistence type="predicted"/>
<evidence type="ECO:0000259" key="3">
    <source>
        <dbReference type="PROSITE" id="PS50238"/>
    </source>
</evidence>
<dbReference type="Proteomes" id="UP000292082">
    <property type="component" value="Unassembled WGS sequence"/>
</dbReference>
<dbReference type="SMART" id="SM00324">
    <property type="entry name" value="RhoGAP"/>
    <property type="match status" value="1"/>
</dbReference>
<dbReference type="GO" id="GO:0007165">
    <property type="term" value="P:signal transduction"/>
    <property type="evidence" value="ECO:0007669"/>
    <property type="project" value="InterPro"/>
</dbReference>
<feature type="region of interest" description="Disordered" evidence="2">
    <location>
        <begin position="421"/>
        <end position="441"/>
    </location>
</feature>
<dbReference type="Gene3D" id="1.10.555.10">
    <property type="entry name" value="Rho GTPase activation protein"/>
    <property type="match status" value="1"/>
</dbReference>
<organism evidence="4 5">
    <name type="scientific">Dichomitus squalens</name>
    <dbReference type="NCBI Taxonomy" id="114155"/>
    <lineage>
        <taxon>Eukaryota</taxon>
        <taxon>Fungi</taxon>
        <taxon>Dikarya</taxon>
        <taxon>Basidiomycota</taxon>
        <taxon>Agaricomycotina</taxon>
        <taxon>Agaricomycetes</taxon>
        <taxon>Polyporales</taxon>
        <taxon>Polyporaceae</taxon>
        <taxon>Dichomitus</taxon>
    </lineage>
</organism>
<gene>
    <name evidence="4" type="ORF">BD310DRAFT_905822</name>
</gene>
<evidence type="ECO:0000256" key="2">
    <source>
        <dbReference type="SAM" id="MobiDB-lite"/>
    </source>
</evidence>
<accession>A0A4V2K8D6</accession>
<dbReference type="SUPFAM" id="SSF48350">
    <property type="entry name" value="GTPase activation domain, GAP"/>
    <property type="match status" value="1"/>
</dbReference>
<dbReference type="InterPro" id="IPR000198">
    <property type="entry name" value="RhoGAP_dom"/>
</dbReference>
<sequence>MGDLRPPELGLGPGRPSRTGGLYSCDLRFPGGYQHPIPWVVYACIEELNRTGIYEQGLFRAVPNRSRLDKLVAVFDRPTSLFKGPESGPLCPPCTPTPSNTRASLRKESTADVCALLKSYLDGLPEPLLDESIIIALHCLCVVPSELREQQTSGDEKLHHPRPVHGYPKGSAHFLAPSHASHPLRVSRSRSRACSDTASSSSASQIWMTPSEKRFAEASLEDIQIRIAQHLLRLATPPLCSLFAYLSGFFVLLLLCPDNGMALEDISRMFGRALAGGPATTRHTVLMWLLERWSSIADGLFAAGDPQGPERGEDVPLSTYPHYTPSATPNHSVTPPTLRDPAMLSSALIETSTHDARRGSIVSSDGAESVFTSSTAESDDRSLGIGTPFSGEFASLPLSAVREYESEPEWEDAMFRPAEADRSVEQDVCSKHAPAPSPRIGEDMFVELGDSFNLTSDHVRSCSPDGHSPPPESDYETNPVSEEHSRATSRASDVSAGISRCPPDSPLFTAQTLELHERNPPRPSAYDQRRYPG</sequence>